<dbReference type="EMBL" id="RKQG01000002">
    <property type="protein sequence ID" value="RPE29047.1"/>
    <property type="molecule type" value="Genomic_DNA"/>
</dbReference>
<keyword evidence="3" id="KW-1185">Reference proteome</keyword>
<evidence type="ECO:0000256" key="1">
    <source>
        <dbReference type="SAM" id="MobiDB-lite"/>
    </source>
</evidence>
<sequence>MERHEAAAGAAAAAGGTGTRRTGGAGRLATQARPGTPQDGRPQTRPGPRPDGPSAAEPAAAAQELAARFAAAEPAAADLLATRVFGAYGARHLGGAPQQAEPAPGTSWWHGPTVHHSTSPLFRPLGYRRIRREAPAQAGTRPTGGGRHRKPERPAATGDPAATTELRTAARLLMAHPLVTADGPHGAALALIRRHAEPLAEHFHTLLGYRLTLGPAHARLHKAPLPGRPLAGLDPAGYAALARALAGGPAPAPVRALLDEWRLPAELAADLLTAPPLPAAGPQVTVRRLLAETPVVRYDDLAPAERAHLLAAAPAETERFADFLGLTAEIRAEGVALFDPADELTDLALPGPGTLAQAALLLAERLVEDLRPAAAENAPPAVLVPDALIDGTLGDITDDYGMSAGWDAGYLADLAAFRRDALDLLHRMGLAAPAGRTWLLLAPAARYAPRAEPEPPTGSGRHSRPATVPAAGRGRDRQAV</sequence>
<proteinExistence type="predicted"/>
<name>A0A3N4RKV6_9ACTN</name>
<organism evidence="2 3">
    <name type="scientific">Kitasatospora cineracea</name>
    <dbReference type="NCBI Taxonomy" id="88074"/>
    <lineage>
        <taxon>Bacteria</taxon>
        <taxon>Bacillati</taxon>
        <taxon>Actinomycetota</taxon>
        <taxon>Actinomycetes</taxon>
        <taxon>Kitasatosporales</taxon>
        <taxon>Streptomycetaceae</taxon>
        <taxon>Kitasatospora</taxon>
    </lineage>
</organism>
<evidence type="ECO:0000313" key="2">
    <source>
        <dbReference type="EMBL" id="RPE29047.1"/>
    </source>
</evidence>
<dbReference type="AlphaFoldDB" id="A0A3N4RKV6"/>
<reference evidence="2 3" key="1">
    <citation type="submission" date="2018-11" db="EMBL/GenBank/DDBJ databases">
        <title>Sequencing the genomes of 1000 actinobacteria strains.</title>
        <authorList>
            <person name="Klenk H.-P."/>
        </authorList>
    </citation>
    <scope>NUCLEOTIDE SEQUENCE [LARGE SCALE GENOMIC DNA]</scope>
    <source>
        <strain evidence="2 3">DSM 44781</strain>
    </source>
</reference>
<dbReference type="Pfam" id="PF09660">
    <property type="entry name" value="DUF2397"/>
    <property type="match status" value="1"/>
</dbReference>
<dbReference type="Pfam" id="PF09661">
    <property type="entry name" value="DUF2398"/>
    <property type="match status" value="2"/>
</dbReference>
<feature type="region of interest" description="Disordered" evidence="1">
    <location>
        <begin position="449"/>
        <end position="480"/>
    </location>
</feature>
<protein>
    <submittedName>
        <fullName evidence="2">Uncharacterized protein (TIGR02678 family)</fullName>
    </submittedName>
</protein>
<dbReference type="InterPro" id="IPR013494">
    <property type="entry name" value="CHP02678"/>
</dbReference>
<gene>
    <name evidence="2" type="ORF">EDD38_6194</name>
</gene>
<feature type="compositionally biased region" description="Low complexity" evidence="1">
    <location>
        <begin position="53"/>
        <end position="63"/>
    </location>
</feature>
<dbReference type="Proteomes" id="UP000266906">
    <property type="component" value="Unassembled WGS sequence"/>
</dbReference>
<dbReference type="InterPro" id="IPR013493">
    <property type="entry name" value="CHP02677"/>
</dbReference>
<accession>A0A3N4RKV6</accession>
<evidence type="ECO:0000313" key="3">
    <source>
        <dbReference type="Proteomes" id="UP000266906"/>
    </source>
</evidence>
<feature type="compositionally biased region" description="Gly residues" evidence="1">
    <location>
        <begin position="15"/>
        <end position="26"/>
    </location>
</feature>
<dbReference type="RefSeq" id="WP_123820675.1">
    <property type="nucleotide sequence ID" value="NZ_RKQG01000002.1"/>
</dbReference>
<comment type="caution">
    <text evidence="2">The sequence shown here is derived from an EMBL/GenBank/DDBJ whole genome shotgun (WGS) entry which is preliminary data.</text>
</comment>
<feature type="region of interest" description="Disordered" evidence="1">
    <location>
        <begin position="1"/>
        <end position="63"/>
    </location>
</feature>
<feature type="region of interest" description="Disordered" evidence="1">
    <location>
        <begin position="133"/>
        <end position="161"/>
    </location>
</feature>